<evidence type="ECO:0000256" key="1">
    <source>
        <dbReference type="ARBA" id="ARBA00004141"/>
    </source>
</evidence>
<evidence type="ECO:0000256" key="5">
    <source>
        <dbReference type="ARBA" id="ARBA00022801"/>
    </source>
</evidence>
<evidence type="ECO:0000256" key="4">
    <source>
        <dbReference type="ARBA" id="ARBA00022692"/>
    </source>
</evidence>
<dbReference type="SUPFAM" id="SSF144091">
    <property type="entry name" value="Rhomboid-like"/>
    <property type="match status" value="1"/>
</dbReference>
<evidence type="ECO:0000259" key="10">
    <source>
        <dbReference type="Pfam" id="PF01694"/>
    </source>
</evidence>
<dbReference type="InterPro" id="IPR050925">
    <property type="entry name" value="Rhomboid_protease_S54"/>
</dbReference>
<dbReference type="PANTHER" id="PTHR43731">
    <property type="entry name" value="RHOMBOID PROTEASE"/>
    <property type="match status" value="1"/>
</dbReference>
<dbReference type="InterPro" id="IPR035952">
    <property type="entry name" value="Rhomboid-like_sf"/>
</dbReference>
<feature type="transmembrane region" description="Helical" evidence="9">
    <location>
        <begin position="256"/>
        <end position="275"/>
    </location>
</feature>
<feature type="transmembrane region" description="Helical" evidence="9">
    <location>
        <begin position="217"/>
        <end position="235"/>
    </location>
</feature>
<evidence type="ECO:0000256" key="8">
    <source>
        <dbReference type="ARBA" id="ARBA00023136"/>
    </source>
</evidence>
<name>A0A445KIZ1_GLYSO</name>
<dbReference type="GO" id="GO:0004252">
    <property type="term" value="F:serine-type endopeptidase activity"/>
    <property type="evidence" value="ECO:0007669"/>
    <property type="project" value="InterPro"/>
</dbReference>
<accession>A0A445KIZ1</accession>
<protein>
    <submittedName>
        <fullName evidence="11">RHOMBOID-like protein 12, mitochondrial</fullName>
    </submittedName>
</protein>
<dbReference type="Proteomes" id="UP000289340">
    <property type="component" value="Chromosome 5"/>
</dbReference>
<dbReference type="FunFam" id="1.20.1540.10:FF:000018">
    <property type="entry name" value="RHOMBOID-like protein 12, mitochondrial"/>
    <property type="match status" value="1"/>
</dbReference>
<evidence type="ECO:0000256" key="3">
    <source>
        <dbReference type="ARBA" id="ARBA00022670"/>
    </source>
</evidence>
<keyword evidence="7 9" id="KW-1133">Transmembrane helix</keyword>
<feature type="transmembrane region" description="Helical" evidence="9">
    <location>
        <begin position="281"/>
        <end position="299"/>
    </location>
</feature>
<comment type="subcellular location">
    <subcellularLocation>
        <location evidence="1">Membrane</location>
        <topology evidence="1">Multi-pass membrane protein</topology>
    </subcellularLocation>
</comment>
<gene>
    <name evidence="11" type="ORF">D0Y65_011027</name>
</gene>
<keyword evidence="8 9" id="KW-0472">Membrane</keyword>
<dbReference type="AlphaFoldDB" id="A0A445KIZ1"/>
<comment type="caution">
    <text evidence="11">The sequence shown here is derived from an EMBL/GenBank/DDBJ whole genome shotgun (WGS) entry which is preliminary data.</text>
</comment>
<dbReference type="InterPro" id="IPR022764">
    <property type="entry name" value="Peptidase_S54_rhomboid_dom"/>
</dbReference>
<evidence type="ECO:0000256" key="9">
    <source>
        <dbReference type="SAM" id="Phobius"/>
    </source>
</evidence>
<organism evidence="11 12">
    <name type="scientific">Glycine soja</name>
    <name type="common">Wild soybean</name>
    <dbReference type="NCBI Taxonomy" id="3848"/>
    <lineage>
        <taxon>Eukaryota</taxon>
        <taxon>Viridiplantae</taxon>
        <taxon>Streptophyta</taxon>
        <taxon>Embryophyta</taxon>
        <taxon>Tracheophyta</taxon>
        <taxon>Spermatophyta</taxon>
        <taxon>Magnoliopsida</taxon>
        <taxon>eudicotyledons</taxon>
        <taxon>Gunneridae</taxon>
        <taxon>Pentapetalae</taxon>
        <taxon>rosids</taxon>
        <taxon>fabids</taxon>
        <taxon>Fabales</taxon>
        <taxon>Fabaceae</taxon>
        <taxon>Papilionoideae</taxon>
        <taxon>50 kb inversion clade</taxon>
        <taxon>NPAAA clade</taxon>
        <taxon>indigoferoid/millettioid clade</taxon>
        <taxon>Phaseoleae</taxon>
        <taxon>Glycine</taxon>
        <taxon>Glycine subgen. Soja</taxon>
    </lineage>
</organism>
<proteinExistence type="inferred from homology"/>
<dbReference type="GO" id="GO:0016020">
    <property type="term" value="C:membrane"/>
    <property type="evidence" value="ECO:0007669"/>
    <property type="project" value="UniProtKB-SubCell"/>
</dbReference>
<dbReference type="Gene3D" id="1.20.1540.10">
    <property type="entry name" value="Rhomboid-like"/>
    <property type="match status" value="1"/>
</dbReference>
<keyword evidence="12" id="KW-1185">Reference proteome</keyword>
<evidence type="ECO:0000313" key="11">
    <source>
        <dbReference type="EMBL" id="RZC10550.1"/>
    </source>
</evidence>
<dbReference type="EMBL" id="QZWG01000005">
    <property type="protein sequence ID" value="RZC10550.1"/>
    <property type="molecule type" value="Genomic_DNA"/>
</dbReference>
<sequence>MQGLIRKLVAQVQAQHPLRNTNSHHRIFNTHSAFSSVPKPSQPQLHQVNHIHSPFLTHPLHHFHSCRSFSTKFRAFLSQPMISRHFAFNPLLRVSARSLQIGCRPSLHYFIRHNFNFSHNHDFSRRSWRSWLRGLTANDMVLGLIIANVAIFLLWRIADQNFMIKNFTISLDNFKSGRLHTLITNAFSHVDTWHIVSNMIGLYFFGMNIGRNFGPEFLLKLYLAGAVGGSVFYLIHQAYKAQTSKDWRTMIVSKELALGASGAVNAVMLLDIFLFPKATLYLDFFIPVPAVLLGIFLIGKDMLRILEGNSQISGSAHLGGAAVAAIAWAGVRKGRF</sequence>
<evidence type="ECO:0000256" key="7">
    <source>
        <dbReference type="ARBA" id="ARBA00022989"/>
    </source>
</evidence>
<feature type="domain" description="Peptidase S54 rhomboid" evidence="10">
    <location>
        <begin position="177"/>
        <end position="328"/>
    </location>
</feature>
<reference evidence="11 12" key="1">
    <citation type="submission" date="2018-09" db="EMBL/GenBank/DDBJ databases">
        <title>A high-quality reference genome of wild soybean provides a powerful tool to mine soybean genomes.</title>
        <authorList>
            <person name="Xie M."/>
            <person name="Chung C.Y.L."/>
            <person name="Li M.-W."/>
            <person name="Wong F.-L."/>
            <person name="Chan T.-F."/>
            <person name="Lam H.-M."/>
        </authorList>
    </citation>
    <scope>NUCLEOTIDE SEQUENCE [LARGE SCALE GENOMIC DNA]</scope>
    <source>
        <strain evidence="12">cv. W05</strain>
        <tissue evidence="11">Hypocotyl of etiolated seedlings</tissue>
    </source>
</reference>
<keyword evidence="3" id="KW-0645">Protease</keyword>
<keyword evidence="5" id="KW-0378">Hydrolase</keyword>
<evidence type="ECO:0000313" key="12">
    <source>
        <dbReference type="Proteomes" id="UP000289340"/>
    </source>
</evidence>
<keyword evidence="4 9" id="KW-0812">Transmembrane</keyword>
<keyword evidence="6" id="KW-0809">Transit peptide</keyword>
<evidence type="ECO:0000256" key="6">
    <source>
        <dbReference type="ARBA" id="ARBA00022946"/>
    </source>
</evidence>
<dbReference type="SMR" id="A0A445KIZ1"/>
<dbReference type="PANTHER" id="PTHR43731:SF14">
    <property type="entry name" value="PRESENILIN-ASSOCIATED RHOMBOID-LIKE PROTEIN, MITOCHONDRIAL"/>
    <property type="match status" value="1"/>
</dbReference>
<dbReference type="Pfam" id="PF01694">
    <property type="entry name" value="Rhomboid"/>
    <property type="match status" value="1"/>
</dbReference>
<dbReference type="GO" id="GO:0006508">
    <property type="term" value="P:proteolysis"/>
    <property type="evidence" value="ECO:0007669"/>
    <property type="project" value="UniProtKB-KW"/>
</dbReference>
<comment type="similarity">
    <text evidence="2">Belongs to the peptidase S54 family.</text>
</comment>
<feature type="transmembrane region" description="Helical" evidence="9">
    <location>
        <begin position="311"/>
        <end position="331"/>
    </location>
</feature>
<evidence type="ECO:0000256" key="2">
    <source>
        <dbReference type="ARBA" id="ARBA00009045"/>
    </source>
</evidence>
<dbReference type="Gramene" id="XM_028375483.1">
    <property type="protein sequence ID" value="XP_028231284.1"/>
    <property type="gene ID" value="LOC114411788"/>
</dbReference>
<feature type="transmembrane region" description="Helical" evidence="9">
    <location>
        <begin position="135"/>
        <end position="158"/>
    </location>
</feature>